<dbReference type="InParanoid" id="J0D2Y2"/>
<organism evidence="1 2">
    <name type="scientific">Auricularia subglabra (strain TFB-10046 / SS5)</name>
    <name type="common">White-rot fungus</name>
    <name type="synonym">Auricularia delicata (strain TFB10046)</name>
    <dbReference type="NCBI Taxonomy" id="717982"/>
    <lineage>
        <taxon>Eukaryota</taxon>
        <taxon>Fungi</taxon>
        <taxon>Dikarya</taxon>
        <taxon>Basidiomycota</taxon>
        <taxon>Agaricomycotina</taxon>
        <taxon>Agaricomycetes</taxon>
        <taxon>Auriculariales</taxon>
        <taxon>Auriculariaceae</taxon>
        <taxon>Auricularia</taxon>
    </lineage>
</organism>
<sequence length="103" mass="10958">MPSVTGFIKSVSGTKFVAVFLIDGLNYNFPGNFNPSVQTFESDNATLTYDNTNELTSTREFEGQIGTTSVKITLANGPTIEGTLNMPISPASTVSGTGVWTEN</sequence>
<dbReference type="KEGG" id="adl:AURDEDRAFT_115507"/>
<reference evidence="2" key="1">
    <citation type="journal article" date="2012" name="Science">
        <title>The Paleozoic origin of enzymatic lignin decomposition reconstructed from 31 fungal genomes.</title>
        <authorList>
            <person name="Floudas D."/>
            <person name="Binder M."/>
            <person name="Riley R."/>
            <person name="Barry K."/>
            <person name="Blanchette R.A."/>
            <person name="Henrissat B."/>
            <person name="Martinez A.T."/>
            <person name="Otillar R."/>
            <person name="Spatafora J.W."/>
            <person name="Yadav J.S."/>
            <person name="Aerts A."/>
            <person name="Benoit I."/>
            <person name="Boyd A."/>
            <person name="Carlson A."/>
            <person name="Copeland A."/>
            <person name="Coutinho P.M."/>
            <person name="de Vries R.P."/>
            <person name="Ferreira P."/>
            <person name="Findley K."/>
            <person name="Foster B."/>
            <person name="Gaskell J."/>
            <person name="Glotzer D."/>
            <person name="Gorecki P."/>
            <person name="Heitman J."/>
            <person name="Hesse C."/>
            <person name="Hori C."/>
            <person name="Igarashi K."/>
            <person name="Jurgens J.A."/>
            <person name="Kallen N."/>
            <person name="Kersten P."/>
            <person name="Kohler A."/>
            <person name="Kuees U."/>
            <person name="Kumar T.K.A."/>
            <person name="Kuo A."/>
            <person name="LaButti K."/>
            <person name="Larrondo L.F."/>
            <person name="Lindquist E."/>
            <person name="Ling A."/>
            <person name="Lombard V."/>
            <person name="Lucas S."/>
            <person name="Lundell T."/>
            <person name="Martin R."/>
            <person name="McLaughlin D.J."/>
            <person name="Morgenstern I."/>
            <person name="Morin E."/>
            <person name="Murat C."/>
            <person name="Nagy L.G."/>
            <person name="Nolan M."/>
            <person name="Ohm R.A."/>
            <person name="Patyshakuliyeva A."/>
            <person name="Rokas A."/>
            <person name="Ruiz-Duenas F.J."/>
            <person name="Sabat G."/>
            <person name="Salamov A."/>
            <person name="Samejima M."/>
            <person name="Schmutz J."/>
            <person name="Slot J.C."/>
            <person name="St John F."/>
            <person name="Stenlid J."/>
            <person name="Sun H."/>
            <person name="Sun S."/>
            <person name="Syed K."/>
            <person name="Tsang A."/>
            <person name="Wiebenga A."/>
            <person name="Young D."/>
            <person name="Pisabarro A."/>
            <person name="Eastwood D.C."/>
            <person name="Martin F."/>
            <person name="Cullen D."/>
            <person name="Grigoriev I.V."/>
            <person name="Hibbett D.S."/>
        </authorList>
    </citation>
    <scope>NUCLEOTIDE SEQUENCE [LARGE SCALE GENOMIC DNA]</scope>
    <source>
        <strain evidence="2">TFB10046</strain>
    </source>
</reference>
<proteinExistence type="predicted"/>
<evidence type="ECO:0000313" key="1">
    <source>
        <dbReference type="EMBL" id="EJD41451.1"/>
    </source>
</evidence>
<dbReference type="OMA" id="GGFQQFN"/>
<accession>J0D2Y2</accession>
<dbReference type="OrthoDB" id="2879353at2759"/>
<gene>
    <name evidence="1" type="ORF">AURDEDRAFT_115507</name>
</gene>
<dbReference type="AlphaFoldDB" id="J0D2Y2"/>
<name>J0D2Y2_AURST</name>
<evidence type="ECO:0000313" key="2">
    <source>
        <dbReference type="Proteomes" id="UP000006514"/>
    </source>
</evidence>
<dbReference type="eggNOG" id="ENOG502SY6A">
    <property type="taxonomic scope" value="Eukaryota"/>
</dbReference>
<dbReference type="Proteomes" id="UP000006514">
    <property type="component" value="Unassembled WGS sequence"/>
</dbReference>
<protein>
    <submittedName>
        <fullName evidence="1">Uncharacterized protein</fullName>
    </submittedName>
</protein>
<keyword evidence="2" id="KW-1185">Reference proteome</keyword>
<dbReference type="EMBL" id="JH687793">
    <property type="protein sequence ID" value="EJD41451.1"/>
    <property type="molecule type" value="Genomic_DNA"/>
</dbReference>